<name>A0A5P9NFB4_9GAMM</name>
<evidence type="ECO:0000259" key="1">
    <source>
        <dbReference type="Pfam" id="PF05050"/>
    </source>
</evidence>
<accession>A0A5P9NFB4</accession>
<evidence type="ECO:0000313" key="3">
    <source>
        <dbReference type="Proteomes" id="UP000326287"/>
    </source>
</evidence>
<proteinExistence type="predicted"/>
<dbReference type="PANTHER" id="PTHR34009">
    <property type="entry name" value="PROTEIN STAR"/>
    <property type="match status" value="1"/>
</dbReference>
<dbReference type="GO" id="GO:0006888">
    <property type="term" value="P:endoplasmic reticulum to Golgi vesicle-mediated transport"/>
    <property type="evidence" value="ECO:0007669"/>
    <property type="project" value="TreeGrafter"/>
</dbReference>
<dbReference type="EMBL" id="CP036422">
    <property type="protein sequence ID" value="QFU74477.1"/>
    <property type="molecule type" value="Genomic_DNA"/>
</dbReference>
<dbReference type="GO" id="GO:0005886">
    <property type="term" value="C:plasma membrane"/>
    <property type="evidence" value="ECO:0007669"/>
    <property type="project" value="TreeGrafter"/>
</dbReference>
<dbReference type="Gene3D" id="3.40.50.150">
    <property type="entry name" value="Vaccinia Virus protein VP39"/>
    <property type="match status" value="1"/>
</dbReference>
<organism evidence="2 3">
    <name type="scientific">Halioglobus maricola</name>
    <dbReference type="NCBI Taxonomy" id="2601894"/>
    <lineage>
        <taxon>Bacteria</taxon>
        <taxon>Pseudomonadati</taxon>
        <taxon>Pseudomonadota</taxon>
        <taxon>Gammaproteobacteria</taxon>
        <taxon>Cellvibrionales</taxon>
        <taxon>Halieaceae</taxon>
        <taxon>Halioglobus</taxon>
    </lineage>
</organism>
<protein>
    <recommendedName>
        <fullName evidence="1">Methyltransferase FkbM domain-containing protein</fullName>
    </recommendedName>
</protein>
<keyword evidence="3" id="KW-1185">Reference proteome</keyword>
<reference evidence="2 3" key="1">
    <citation type="submission" date="2019-02" db="EMBL/GenBank/DDBJ databases">
        <authorList>
            <person name="Li S.-H."/>
        </authorList>
    </citation>
    <scope>NUCLEOTIDE SEQUENCE [LARGE SCALE GENOMIC DNA]</scope>
    <source>
        <strain evidence="2 3">IMCC14385</strain>
    </source>
</reference>
<dbReference type="OrthoDB" id="9810122at2"/>
<dbReference type="AlphaFoldDB" id="A0A5P9NFB4"/>
<dbReference type="InterPro" id="IPR029063">
    <property type="entry name" value="SAM-dependent_MTases_sf"/>
</dbReference>
<feature type="domain" description="Methyltransferase FkbM" evidence="1">
    <location>
        <begin position="90"/>
        <end position="247"/>
    </location>
</feature>
<dbReference type="KEGG" id="halc:EY643_01735"/>
<dbReference type="InterPro" id="IPR053202">
    <property type="entry name" value="EGF_Rcpt_Signaling_Reg"/>
</dbReference>
<dbReference type="Pfam" id="PF05050">
    <property type="entry name" value="Methyltransf_21"/>
    <property type="match status" value="1"/>
</dbReference>
<sequence length="292" mass="33749">MHFVYLLSISKVSLIAADLPFDQATCSDRKYLISTGEFSCVNGLVNRLRRKVSRVVYPITPYQRHHYSQNGEDIILQRIFKGKRNGFYIDAGAHHPNKFSNTSILDRDFGWQGLNIDASPENIEIFNQQRPRDINIAVFLSEHAGEEIEFKHFQGGLGSTGINESRISPSWRGRILRKEKLKSLTLDELIEEHCGDKEINLLDLDIDIDIEGFDFKVLRSLDWSKRQFNVICIEDFGFRENSESKIFLFLDSRAIRACLIATIRRFLYISHFNSSIRTTLFSYLEQRGNTCA</sequence>
<dbReference type="GO" id="GO:0016197">
    <property type="term" value="P:endosomal transport"/>
    <property type="evidence" value="ECO:0007669"/>
    <property type="project" value="TreeGrafter"/>
</dbReference>
<dbReference type="SUPFAM" id="SSF53335">
    <property type="entry name" value="S-adenosyl-L-methionine-dependent methyltransferases"/>
    <property type="match status" value="1"/>
</dbReference>
<gene>
    <name evidence="2" type="ORF">EY643_01735</name>
</gene>
<dbReference type="GO" id="GO:0005737">
    <property type="term" value="C:cytoplasm"/>
    <property type="evidence" value="ECO:0007669"/>
    <property type="project" value="GOC"/>
</dbReference>
<evidence type="ECO:0000313" key="2">
    <source>
        <dbReference type="EMBL" id="QFU74477.1"/>
    </source>
</evidence>
<dbReference type="PANTHER" id="PTHR34009:SF2">
    <property type="entry name" value="PROTEIN STAR"/>
    <property type="match status" value="1"/>
</dbReference>
<dbReference type="RefSeq" id="WP_152660589.1">
    <property type="nucleotide sequence ID" value="NZ_CP036422.1"/>
</dbReference>
<dbReference type="Proteomes" id="UP000326287">
    <property type="component" value="Chromosome"/>
</dbReference>
<dbReference type="InterPro" id="IPR006342">
    <property type="entry name" value="FkbM_mtfrase"/>
</dbReference>